<protein>
    <submittedName>
        <fullName evidence="1">Type VI secretion system-associated protein TagF</fullName>
    </submittedName>
</protein>
<name>A0A4R1BRM9_9PROT</name>
<dbReference type="Proteomes" id="UP000295443">
    <property type="component" value="Unassembled WGS sequence"/>
</dbReference>
<organism evidence="1 2">
    <name type="scientific">Parasulfuritortus cantonensis</name>
    <dbReference type="NCBI Taxonomy" id="2528202"/>
    <lineage>
        <taxon>Bacteria</taxon>
        <taxon>Pseudomonadati</taxon>
        <taxon>Pseudomonadota</taxon>
        <taxon>Betaproteobacteria</taxon>
        <taxon>Nitrosomonadales</taxon>
        <taxon>Thiobacillaceae</taxon>
        <taxon>Parasulfuritortus</taxon>
    </lineage>
</organism>
<dbReference type="InterPro" id="IPR038225">
    <property type="entry name" value="TagF_sf"/>
</dbReference>
<proteinExistence type="predicted"/>
<reference evidence="1 2" key="1">
    <citation type="submission" date="2019-03" db="EMBL/GenBank/DDBJ databases">
        <title>Genome sequence of Thiobacillaceae bacterium LSR1, a sulfur-oxidizing bacterium isolated from freshwater sediment.</title>
        <authorList>
            <person name="Li S."/>
        </authorList>
    </citation>
    <scope>NUCLEOTIDE SEQUENCE [LARGE SCALE GENOMIC DNA]</scope>
    <source>
        <strain evidence="1 2">LSR1</strain>
    </source>
</reference>
<gene>
    <name evidence="1" type="primary">tagF</name>
    <name evidence="1" type="ORF">EZJ19_00395</name>
</gene>
<dbReference type="OrthoDB" id="9801841at2"/>
<dbReference type="RefSeq" id="WP_131444328.1">
    <property type="nucleotide sequence ID" value="NZ_SJZB01000001.1"/>
</dbReference>
<comment type="caution">
    <text evidence="1">The sequence shown here is derived from an EMBL/GenBank/DDBJ whole genome shotgun (WGS) entry which is preliminary data.</text>
</comment>
<dbReference type="Gene3D" id="3.40.1730.10">
    <property type="entry name" value="pa0076 domain"/>
    <property type="match status" value="1"/>
</dbReference>
<keyword evidence="2" id="KW-1185">Reference proteome</keyword>
<evidence type="ECO:0000313" key="1">
    <source>
        <dbReference type="EMBL" id="TCJ20390.1"/>
    </source>
</evidence>
<accession>A0A4R1BRM9</accession>
<sequence>MALQPGFVGKIPSQGDFISRRLPYDFIDCWDNWLQDGVGTARSVLGERWLQTYLVGPVWRFLVGPGACGGHGWLGLWFPSVDRVGRHFPLTVAVPVPARQWQPALLFSQEDWLGRVEDTALRALDPRISLDQLDQALAGLPLELPDAAVVSGGTLPARGVYLLPETATQSALVRYAATLPSAAKAPVSYWHTWGTDTVPACYVVADRLPDAAQFPAYLSGEWAQYGLQPDTLVPPGPEAY</sequence>
<dbReference type="NCBIfam" id="TIGR03373">
    <property type="entry name" value="VI_minor_4"/>
    <property type="match status" value="1"/>
</dbReference>
<evidence type="ECO:0000313" key="2">
    <source>
        <dbReference type="Proteomes" id="UP000295443"/>
    </source>
</evidence>
<dbReference type="AlphaFoldDB" id="A0A4R1BRM9"/>
<dbReference type="PIRSF" id="PIRSF029287">
    <property type="entry name" value="UCP029287"/>
    <property type="match status" value="1"/>
</dbReference>
<dbReference type="EMBL" id="SJZB01000001">
    <property type="protein sequence ID" value="TCJ20390.1"/>
    <property type="molecule type" value="Genomic_DNA"/>
</dbReference>
<dbReference type="Pfam" id="PF09867">
    <property type="entry name" value="TagF_N"/>
    <property type="match status" value="1"/>
</dbReference>
<dbReference type="InterPro" id="IPR017748">
    <property type="entry name" value="TagF"/>
</dbReference>